<feature type="compositionally biased region" description="Basic and acidic residues" evidence="1">
    <location>
        <begin position="242"/>
        <end position="283"/>
    </location>
</feature>
<comment type="caution">
    <text evidence="2">The sequence shown here is derived from an EMBL/GenBank/DDBJ whole genome shotgun (WGS) entry which is preliminary data.</text>
</comment>
<feature type="compositionally biased region" description="Basic and acidic residues" evidence="1">
    <location>
        <begin position="92"/>
        <end position="105"/>
    </location>
</feature>
<sequence>MPQLTRRSSESCPPDPARYPRSRRSTRQNDEKSQRSDRRQSSPALSQRRRENRRSTSVVSNESRFSTIDEDHKDDPESDYHPRDVYYLNHPHGGDDDKDEVKSQWDVDLEAGDPAPTKQRDVYDDEVRSNYSRRRVPRPSTIVRQPSTIGTLSPRTRSPVDRNRRQSMRSEYLYGRDDRRTGSARSRPARELYYDASDSDTAVSPRTLRRRSQHSNRSPTPPHRGSVLHDDYYSRPRPRSNTFHEHNYTDDDTYPDKPRRDNPYDRPSRHSLSDRYDQYDHPRAHSNPPPPSRRPPPSTKSRPRRPSLSTTLSNLKDLKKSSPKTASLLKAASRALEAGTATALKLHKDSTPLFSAQSGSKIAAAALGAAVVDGLIEHEHRRHPKLMRKGGLRHHVVKQVVQRGVAGLVGGIIEEGLTGGASAAAAVKEEDKKEKKGRKETVKKVVKGVVRDYERWEKGDKAGHSEKDERKGGKDDRGRERRRDEGGRRGSERERDTDEEGWRERTRDRERGREGSLM</sequence>
<keyword evidence="3" id="KW-1185">Reference proteome</keyword>
<dbReference type="Proteomes" id="UP001281003">
    <property type="component" value="Unassembled WGS sequence"/>
</dbReference>
<feature type="compositionally biased region" description="Basic and acidic residues" evidence="1">
    <location>
        <begin position="27"/>
        <end position="40"/>
    </location>
</feature>
<feature type="compositionally biased region" description="Polar residues" evidence="1">
    <location>
        <begin position="142"/>
        <end position="156"/>
    </location>
</feature>
<organism evidence="2 3">
    <name type="scientific">Sordaria brevicollis</name>
    <dbReference type="NCBI Taxonomy" id="83679"/>
    <lineage>
        <taxon>Eukaryota</taxon>
        <taxon>Fungi</taxon>
        <taxon>Dikarya</taxon>
        <taxon>Ascomycota</taxon>
        <taxon>Pezizomycotina</taxon>
        <taxon>Sordariomycetes</taxon>
        <taxon>Sordariomycetidae</taxon>
        <taxon>Sordariales</taxon>
        <taxon>Sordariaceae</taxon>
        <taxon>Sordaria</taxon>
    </lineage>
</organism>
<evidence type="ECO:0000313" key="3">
    <source>
        <dbReference type="Proteomes" id="UP001281003"/>
    </source>
</evidence>
<feature type="compositionally biased region" description="Basic and acidic residues" evidence="1">
    <location>
        <begin position="427"/>
        <end position="440"/>
    </location>
</feature>
<feature type="region of interest" description="Disordered" evidence="1">
    <location>
        <begin position="420"/>
        <end position="440"/>
    </location>
</feature>
<feature type="region of interest" description="Disordered" evidence="1">
    <location>
        <begin position="453"/>
        <end position="518"/>
    </location>
</feature>
<evidence type="ECO:0000256" key="1">
    <source>
        <dbReference type="SAM" id="MobiDB-lite"/>
    </source>
</evidence>
<gene>
    <name evidence="2" type="ORF">B0T20DRAFT_498351</name>
</gene>
<accession>A0AAE0UCH9</accession>
<reference evidence="2" key="1">
    <citation type="journal article" date="2023" name="Mol. Phylogenet. Evol.">
        <title>Genome-scale phylogeny and comparative genomics of the fungal order Sordariales.</title>
        <authorList>
            <person name="Hensen N."/>
            <person name="Bonometti L."/>
            <person name="Westerberg I."/>
            <person name="Brannstrom I.O."/>
            <person name="Guillou S."/>
            <person name="Cros-Aarteil S."/>
            <person name="Calhoun S."/>
            <person name="Haridas S."/>
            <person name="Kuo A."/>
            <person name="Mondo S."/>
            <person name="Pangilinan J."/>
            <person name="Riley R."/>
            <person name="LaButti K."/>
            <person name="Andreopoulos B."/>
            <person name="Lipzen A."/>
            <person name="Chen C."/>
            <person name="Yan M."/>
            <person name="Daum C."/>
            <person name="Ng V."/>
            <person name="Clum A."/>
            <person name="Steindorff A."/>
            <person name="Ohm R.A."/>
            <person name="Martin F."/>
            <person name="Silar P."/>
            <person name="Natvig D.O."/>
            <person name="Lalanne C."/>
            <person name="Gautier V."/>
            <person name="Ament-Velasquez S.L."/>
            <person name="Kruys A."/>
            <person name="Hutchinson M.I."/>
            <person name="Powell A.J."/>
            <person name="Barry K."/>
            <person name="Miller A.N."/>
            <person name="Grigoriev I.V."/>
            <person name="Debuchy R."/>
            <person name="Gladieux P."/>
            <person name="Hiltunen Thoren M."/>
            <person name="Johannesson H."/>
        </authorList>
    </citation>
    <scope>NUCLEOTIDE SEQUENCE</scope>
    <source>
        <strain evidence="2">FGSC 1904</strain>
    </source>
</reference>
<feature type="compositionally biased region" description="Polar residues" evidence="1">
    <location>
        <begin position="55"/>
        <end position="66"/>
    </location>
</feature>
<reference evidence="2" key="2">
    <citation type="submission" date="2023-07" db="EMBL/GenBank/DDBJ databases">
        <authorList>
            <consortium name="Lawrence Berkeley National Laboratory"/>
            <person name="Haridas S."/>
            <person name="Hensen N."/>
            <person name="Bonometti L."/>
            <person name="Westerberg I."/>
            <person name="Brannstrom I.O."/>
            <person name="Guillou S."/>
            <person name="Cros-Aarteil S."/>
            <person name="Calhoun S."/>
            <person name="Kuo A."/>
            <person name="Mondo S."/>
            <person name="Pangilinan J."/>
            <person name="Riley R."/>
            <person name="LaButti K."/>
            <person name="Andreopoulos B."/>
            <person name="Lipzen A."/>
            <person name="Chen C."/>
            <person name="Yanf M."/>
            <person name="Daum C."/>
            <person name="Ng V."/>
            <person name="Clum A."/>
            <person name="Steindorff A."/>
            <person name="Ohm R."/>
            <person name="Martin F."/>
            <person name="Silar P."/>
            <person name="Natvig D."/>
            <person name="Lalanne C."/>
            <person name="Gautier V."/>
            <person name="Ament-velasquez S.L."/>
            <person name="Kruys A."/>
            <person name="Hutchinson M.I."/>
            <person name="Powell A.J."/>
            <person name="Barry K."/>
            <person name="Miller A.N."/>
            <person name="Grigoriev I.V."/>
            <person name="Debuchy R."/>
            <person name="Gladieux P."/>
            <person name="Thoren M.H."/>
            <person name="Johannesson H."/>
        </authorList>
    </citation>
    <scope>NUCLEOTIDE SEQUENCE</scope>
    <source>
        <strain evidence="2">FGSC 1904</strain>
    </source>
</reference>
<protein>
    <submittedName>
        <fullName evidence="2">Uncharacterized protein</fullName>
    </submittedName>
</protein>
<feature type="region of interest" description="Disordered" evidence="1">
    <location>
        <begin position="1"/>
        <end position="324"/>
    </location>
</feature>
<name>A0AAE0UCH9_SORBR</name>
<feature type="compositionally biased region" description="Pro residues" evidence="1">
    <location>
        <begin position="287"/>
        <end position="298"/>
    </location>
</feature>
<feature type="compositionally biased region" description="Basic and acidic residues" evidence="1">
    <location>
        <begin position="67"/>
        <end position="84"/>
    </location>
</feature>
<evidence type="ECO:0000313" key="2">
    <source>
        <dbReference type="EMBL" id="KAK3398469.1"/>
    </source>
</evidence>
<proteinExistence type="predicted"/>
<dbReference type="EMBL" id="JAUTDP010000006">
    <property type="protein sequence ID" value="KAK3398469.1"/>
    <property type="molecule type" value="Genomic_DNA"/>
</dbReference>
<feature type="compositionally biased region" description="Basic and acidic residues" evidence="1">
    <location>
        <begin position="118"/>
        <end position="128"/>
    </location>
</feature>
<dbReference type="AlphaFoldDB" id="A0AAE0UCH9"/>